<dbReference type="InterPro" id="IPR018097">
    <property type="entry name" value="EGF_Ca-bd_CS"/>
</dbReference>
<keyword evidence="2" id="KW-0812">Transmembrane</keyword>
<dbReference type="FunFam" id="2.60.40.10:FF:003125">
    <property type="match status" value="1"/>
</dbReference>
<dbReference type="InterPro" id="IPR001881">
    <property type="entry name" value="EGF-like_Ca-bd_dom"/>
</dbReference>
<name>A0A8K0ABJ9_BRALA</name>
<feature type="region of interest" description="Disordered" evidence="8">
    <location>
        <begin position="395"/>
        <end position="472"/>
    </location>
</feature>
<feature type="compositionally biased region" description="Polar residues" evidence="8">
    <location>
        <begin position="576"/>
        <end position="591"/>
    </location>
</feature>
<dbReference type="Proteomes" id="UP000838412">
    <property type="component" value="Chromosome 9"/>
</dbReference>
<dbReference type="InterPro" id="IPR051505">
    <property type="entry name" value="C-type_lectin_domain"/>
</dbReference>
<feature type="region of interest" description="Disordered" evidence="8">
    <location>
        <begin position="570"/>
        <end position="615"/>
    </location>
</feature>
<keyword evidence="6" id="KW-0472">Membrane</keyword>
<dbReference type="InterPro" id="IPR013783">
    <property type="entry name" value="Ig-like_fold"/>
</dbReference>
<feature type="compositionally biased region" description="Low complexity" evidence="8">
    <location>
        <begin position="395"/>
        <end position="425"/>
    </location>
</feature>
<evidence type="ECO:0000256" key="4">
    <source>
        <dbReference type="ARBA" id="ARBA00022734"/>
    </source>
</evidence>
<keyword evidence="12" id="KW-1185">Reference proteome</keyword>
<evidence type="ECO:0000256" key="5">
    <source>
        <dbReference type="ARBA" id="ARBA00022989"/>
    </source>
</evidence>
<dbReference type="InterPro" id="IPR003961">
    <property type="entry name" value="FN3_dom"/>
</dbReference>
<feature type="domain" description="Fibronectin type-III" evidence="10">
    <location>
        <begin position="305"/>
        <end position="399"/>
    </location>
</feature>
<dbReference type="GO" id="GO:0005509">
    <property type="term" value="F:calcium ion binding"/>
    <property type="evidence" value="ECO:0007669"/>
    <property type="project" value="InterPro"/>
</dbReference>
<dbReference type="SMART" id="SM00179">
    <property type="entry name" value="EGF_CA"/>
    <property type="match status" value="1"/>
</dbReference>
<protein>
    <submittedName>
        <fullName evidence="11">SCUBE2 protein</fullName>
    </submittedName>
</protein>
<reference evidence="11" key="1">
    <citation type="submission" date="2022-01" db="EMBL/GenBank/DDBJ databases">
        <authorList>
            <person name="Braso-Vives M."/>
        </authorList>
    </citation>
    <scope>NUCLEOTIDE SEQUENCE</scope>
</reference>
<dbReference type="InterPro" id="IPR000742">
    <property type="entry name" value="EGF"/>
</dbReference>
<comment type="subcellular location">
    <subcellularLocation>
        <location evidence="1">Membrane</location>
        <topology evidence="1">Single-pass type I membrane protein</topology>
    </subcellularLocation>
</comment>
<dbReference type="InterPro" id="IPR036116">
    <property type="entry name" value="FN3_sf"/>
</dbReference>
<evidence type="ECO:0000256" key="3">
    <source>
        <dbReference type="ARBA" id="ARBA00022729"/>
    </source>
</evidence>
<dbReference type="CDD" id="cd00063">
    <property type="entry name" value="FN3"/>
    <property type="match status" value="1"/>
</dbReference>
<dbReference type="GO" id="GO:0030246">
    <property type="term" value="F:carbohydrate binding"/>
    <property type="evidence" value="ECO:0007669"/>
    <property type="project" value="UniProtKB-KW"/>
</dbReference>
<dbReference type="Pfam" id="PF14670">
    <property type="entry name" value="FXa_inhibition"/>
    <property type="match status" value="1"/>
</dbReference>
<keyword evidence="5" id="KW-1133">Transmembrane helix</keyword>
<evidence type="ECO:0000256" key="7">
    <source>
        <dbReference type="ARBA" id="ARBA00023157"/>
    </source>
</evidence>
<dbReference type="GO" id="GO:0016020">
    <property type="term" value="C:membrane"/>
    <property type="evidence" value="ECO:0007669"/>
    <property type="project" value="UniProtKB-SubCell"/>
</dbReference>
<dbReference type="Gene3D" id="2.10.25.10">
    <property type="entry name" value="Laminin"/>
    <property type="match status" value="2"/>
</dbReference>
<dbReference type="SMART" id="SM00060">
    <property type="entry name" value="FN3"/>
    <property type="match status" value="1"/>
</dbReference>
<dbReference type="EMBL" id="OV696694">
    <property type="protein sequence ID" value="CAH1272911.1"/>
    <property type="molecule type" value="Genomic_DNA"/>
</dbReference>
<evidence type="ECO:0000256" key="8">
    <source>
        <dbReference type="SAM" id="MobiDB-lite"/>
    </source>
</evidence>
<dbReference type="SUPFAM" id="SSF57196">
    <property type="entry name" value="EGF/Laminin"/>
    <property type="match status" value="2"/>
</dbReference>
<gene>
    <name evidence="11" type="primary">SCUBE2</name>
    <name evidence="11" type="ORF">BLAG_LOCUS24422</name>
</gene>
<keyword evidence="3 9" id="KW-0732">Signal</keyword>
<dbReference type="PROSITE" id="PS01186">
    <property type="entry name" value="EGF_2"/>
    <property type="match status" value="1"/>
</dbReference>
<evidence type="ECO:0000256" key="6">
    <source>
        <dbReference type="ARBA" id="ARBA00023136"/>
    </source>
</evidence>
<feature type="chain" id="PRO_5035441456" evidence="9">
    <location>
        <begin position="24"/>
        <end position="660"/>
    </location>
</feature>
<dbReference type="PANTHER" id="PTHR14789">
    <property type="entry name" value="CHONDROLECTIN VARIANT CHODLFDELTAE"/>
    <property type="match status" value="1"/>
</dbReference>
<dbReference type="OrthoDB" id="9946071at2759"/>
<evidence type="ECO:0000256" key="9">
    <source>
        <dbReference type="SAM" id="SignalP"/>
    </source>
</evidence>
<sequence>MIDFRLFFAVVSIWFSLITSGGGQGNHAFEVLLTANQQYNGVSFFAINARLPADGLSNTSDWCRDYQNLCAEYGLKPTGCGEDYAVQGGSSSHPDKIRCVTEYNSDPYINNVLGCSPVLGVRDVASLAFSASNTGGRSFGFYRCSTSNCQRGIRESAQGLYNTEAAFPQNGSGDGIVYTVCAGSTENGCARENGGCAQNCTTLPGGRYNCSCMAGFVLMEDRHGCTEPDECATVNGRCDHICSNVPGGYRCQCRQGFVLMADAHGCGVCGRCQGGDVNCDPMSGVCSAGCQDGWKTQLCDKAVDPPLDLAVTDVTDEGFKVTWSPSPDLDLEGYRVVVSKLDMTTVVNKTSDEASFPVVGLLPETDYIIRVTALFSSGGWRSQSEATMIAAATGATPTTTPAPAATTTTPAPAVTTTTPTPAATTKQTSQKTALLTTKPATSTVREAVGDEGSSDEAMDTTPAPAVTTKQTSQMTTLLTTEPATSTVREAVGDEGSSDDEAIIISNGHHHAYTCCYNHHACTCCYNQADKSEDRPTTEPATSTVREAAGDEGSSDEAFFPSAAITPTAAATTEQTSGMTTVLSTRPSTPTVQLGGHETKETSSRPPVGNRATPDQALAHSLDSIYAESVSPSPQDVLQILAQLETDVDELSRYSRRPDLR</sequence>
<feature type="signal peptide" evidence="9">
    <location>
        <begin position="1"/>
        <end position="23"/>
    </location>
</feature>
<keyword evidence="4" id="KW-0430">Lectin</keyword>
<dbReference type="Gene3D" id="2.60.40.10">
    <property type="entry name" value="Immunoglobulins"/>
    <property type="match status" value="1"/>
</dbReference>
<dbReference type="AlphaFoldDB" id="A0A8K0ABJ9"/>
<accession>A0A8K0ABJ9</accession>
<dbReference type="FunFam" id="2.10.25.10:FF:000931">
    <property type="entry name" value="Uncharacterized protein"/>
    <property type="match status" value="1"/>
</dbReference>
<keyword evidence="7" id="KW-1015">Disulfide bond</keyword>
<feature type="region of interest" description="Disordered" evidence="8">
    <location>
        <begin position="529"/>
        <end position="558"/>
    </location>
</feature>
<feature type="compositionally biased region" description="Polar residues" evidence="8">
    <location>
        <begin position="426"/>
        <end position="444"/>
    </location>
</feature>
<evidence type="ECO:0000313" key="12">
    <source>
        <dbReference type="Proteomes" id="UP000838412"/>
    </source>
</evidence>
<dbReference type="PROSITE" id="PS50853">
    <property type="entry name" value="FN3"/>
    <property type="match status" value="1"/>
</dbReference>
<dbReference type="Pfam" id="PF00041">
    <property type="entry name" value="fn3"/>
    <property type="match status" value="1"/>
</dbReference>
<dbReference type="SUPFAM" id="SSF49265">
    <property type="entry name" value="Fibronectin type III"/>
    <property type="match status" value="1"/>
</dbReference>
<organism evidence="11 12">
    <name type="scientific">Branchiostoma lanceolatum</name>
    <name type="common">Common lancelet</name>
    <name type="synonym">Amphioxus lanceolatum</name>
    <dbReference type="NCBI Taxonomy" id="7740"/>
    <lineage>
        <taxon>Eukaryota</taxon>
        <taxon>Metazoa</taxon>
        <taxon>Chordata</taxon>
        <taxon>Cephalochordata</taxon>
        <taxon>Leptocardii</taxon>
        <taxon>Amphioxiformes</taxon>
        <taxon>Branchiostomatidae</taxon>
        <taxon>Branchiostoma</taxon>
    </lineage>
</organism>
<evidence type="ECO:0000259" key="10">
    <source>
        <dbReference type="PROSITE" id="PS50853"/>
    </source>
</evidence>
<dbReference type="PROSITE" id="PS01187">
    <property type="entry name" value="EGF_CA"/>
    <property type="match status" value="1"/>
</dbReference>
<dbReference type="InterPro" id="IPR000152">
    <property type="entry name" value="EGF-type_Asp/Asn_hydroxyl_site"/>
</dbReference>
<evidence type="ECO:0000313" key="11">
    <source>
        <dbReference type="EMBL" id="CAH1272911.1"/>
    </source>
</evidence>
<dbReference type="SMART" id="SM00181">
    <property type="entry name" value="EGF"/>
    <property type="match status" value="2"/>
</dbReference>
<evidence type="ECO:0000256" key="1">
    <source>
        <dbReference type="ARBA" id="ARBA00004479"/>
    </source>
</evidence>
<proteinExistence type="predicted"/>
<evidence type="ECO:0000256" key="2">
    <source>
        <dbReference type="ARBA" id="ARBA00022692"/>
    </source>
</evidence>
<dbReference type="PROSITE" id="PS00010">
    <property type="entry name" value="ASX_HYDROXYL"/>
    <property type="match status" value="1"/>
</dbReference>